<feature type="region of interest" description="Disordered" evidence="1">
    <location>
        <begin position="21"/>
        <end position="87"/>
    </location>
</feature>
<accession>A0A7X5HUP7</accession>
<comment type="caution">
    <text evidence="2">The sequence shown here is derived from an EMBL/GenBank/DDBJ whole genome shotgun (WGS) entry which is preliminary data.</text>
</comment>
<reference evidence="2 3" key="1">
    <citation type="submission" date="2020-01" db="EMBL/GenBank/DDBJ databases">
        <title>Anaeroalcalibacter tamaniensis gen. nov., sp. nov., moderately halophilic strictly anaerobic fermenter bacterium from mud volcano of Taman peninsula.</title>
        <authorList>
            <person name="Frolova A."/>
            <person name="Merkel A.Y."/>
            <person name="Slobodkin A.I."/>
        </authorList>
    </citation>
    <scope>NUCLEOTIDE SEQUENCE [LARGE SCALE GENOMIC DNA]</scope>
    <source>
        <strain evidence="2 3">F-3ap</strain>
    </source>
</reference>
<feature type="compositionally biased region" description="Basic and acidic residues" evidence="1">
    <location>
        <begin position="38"/>
        <end position="57"/>
    </location>
</feature>
<gene>
    <name evidence="2" type="ORF">GXN74_04450</name>
</gene>
<protein>
    <submittedName>
        <fullName evidence="2">Uncharacterized protein</fullName>
    </submittedName>
</protein>
<proteinExistence type="predicted"/>
<evidence type="ECO:0000256" key="1">
    <source>
        <dbReference type="SAM" id="MobiDB-lite"/>
    </source>
</evidence>
<dbReference type="EMBL" id="JAAEEH010000008">
    <property type="protein sequence ID" value="NDL66997.1"/>
    <property type="molecule type" value="Genomic_DNA"/>
</dbReference>
<evidence type="ECO:0000313" key="3">
    <source>
        <dbReference type="Proteomes" id="UP000461585"/>
    </source>
</evidence>
<name>A0A7X5HUP7_9FIRM</name>
<dbReference type="RefSeq" id="WP_162369722.1">
    <property type="nucleotide sequence ID" value="NZ_JAAEEH010000008.1"/>
</dbReference>
<dbReference type="Proteomes" id="UP000461585">
    <property type="component" value="Unassembled WGS sequence"/>
</dbReference>
<keyword evidence="3" id="KW-1185">Reference proteome</keyword>
<dbReference type="AlphaFoldDB" id="A0A7X5HUP7"/>
<organism evidence="2 3">
    <name type="scientific">Anaerotalea alkaliphila</name>
    <dbReference type="NCBI Taxonomy" id="2662126"/>
    <lineage>
        <taxon>Bacteria</taxon>
        <taxon>Bacillati</taxon>
        <taxon>Bacillota</taxon>
        <taxon>Clostridia</taxon>
        <taxon>Eubacteriales</taxon>
        <taxon>Anaerotalea</taxon>
    </lineage>
</organism>
<feature type="compositionally biased region" description="Basic and acidic residues" evidence="1">
    <location>
        <begin position="67"/>
        <end position="79"/>
    </location>
</feature>
<evidence type="ECO:0000313" key="2">
    <source>
        <dbReference type="EMBL" id="NDL66997.1"/>
    </source>
</evidence>
<sequence length="87" mass="10124">MIVKLQRWKRLCGLIYFRGQWQPAPDEQPCSRISSTDIRSDKKTPHHGTETEADKKTGPITGMKTCKQAEKTTEVETSRRRNRWHIG</sequence>